<evidence type="ECO:0000313" key="2">
    <source>
        <dbReference type="Proteomes" id="UP000177103"/>
    </source>
</evidence>
<protein>
    <submittedName>
        <fullName evidence="1">Uncharacterized protein</fullName>
    </submittedName>
</protein>
<dbReference type="AlphaFoldDB" id="A0A1G1WAQ4"/>
<name>A0A1G1WAQ4_9BACT</name>
<dbReference type="Proteomes" id="UP000177103">
    <property type="component" value="Unassembled WGS sequence"/>
</dbReference>
<sequence length="78" mass="8990">MNDLRVLERGLASLEPPPSHGRLHAICIGRLQHFTEESSRIAQDKVDSEQLITVSDRLADLLREMPRLMEEAKRRENN</sequence>
<gene>
    <name evidence="1" type="ORF">A2Y57_03625</name>
</gene>
<accession>A0A1G1WAQ4</accession>
<comment type="caution">
    <text evidence="1">The sequence shown here is derived from an EMBL/GenBank/DDBJ whole genome shotgun (WGS) entry which is preliminary data.</text>
</comment>
<reference evidence="1 2" key="1">
    <citation type="journal article" date="2016" name="Nat. Commun.">
        <title>Thousands of microbial genomes shed light on interconnected biogeochemical processes in an aquifer system.</title>
        <authorList>
            <person name="Anantharaman K."/>
            <person name="Brown C.T."/>
            <person name="Hug L.A."/>
            <person name="Sharon I."/>
            <person name="Castelle C.J."/>
            <person name="Probst A.J."/>
            <person name="Thomas B.C."/>
            <person name="Singh A."/>
            <person name="Wilkins M.J."/>
            <person name="Karaoz U."/>
            <person name="Brodie E.L."/>
            <person name="Williams K.H."/>
            <person name="Hubbard S.S."/>
            <person name="Banfield J.F."/>
        </authorList>
    </citation>
    <scope>NUCLEOTIDE SEQUENCE [LARGE SCALE GENOMIC DNA]</scope>
</reference>
<proteinExistence type="predicted"/>
<organism evidence="1 2">
    <name type="scientific">Candidatus Woykebacteria bacterium RBG_13_40_7b</name>
    <dbReference type="NCBI Taxonomy" id="1802594"/>
    <lineage>
        <taxon>Bacteria</taxon>
        <taxon>Candidatus Woykeibacteriota</taxon>
    </lineage>
</organism>
<evidence type="ECO:0000313" key="1">
    <source>
        <dbReference type="EMBL" id="OGY24788.1"/>
    </source>
</evidence>
<dbReference type="EMBL" id="MHCQ01000014">
    <property type="protein sequence ID" value="OGY24788.1"/>
    <property type="molecule type" value="Genomic_DNA"/>
</dbReference>